<comment type="caution">
    <text evidence="1">The sequence shown here is derived from an EMBL/GenBank/DDBJ whole genome shotgun (WGS) entry which is preliminary data.</text>
</comment>
<gene>
    <name evidence="1" type="ORF">HMPREF3229_01586</name>
</gene>
<dbReference type="RefSeq" id="WP_060800575.1">
    <property type="nucleotide sequence ID" value="NZ_KQ957105.1"/>
</dbReference>
<proteinExistence type="predicted"/>
<dbReference type="EMBL" id="LRQE01000039">
    <property type="protein sequence ID" value="KXA28954.1"/>
    <property type="molecule type" value="Genomic_DNA"/>
</dbReference>
<dbReference type="InterPro" id="IPR006427">
    <property type="entry name" value="Portal_HK97"/>
</dbReference>
<evidence type="ECO:0000313" key="1">
    <source>
        <dbReference type="EMBL" id="KXA28954.1"/>
    </source>
</evidence>
<name>A0A133PK86_9FIRM</name>
<dbReference type="Pfam" id="PF04860">
    <property type="entry name" value="Phage_portal"/>
    <property type="match status" value="1"/>
</dbReference>
<dbReference type="Proteomes" id="UP000070174">
    <property type="component" value="Unassembled WGS sequence"/>
</dbReference>
<protein>
    <submittedName>
        <fullName evidence="1">Phage portal protein, HK97 family</fullName>
    </submittedName>
</protein>
<accession>A0A133PK86</accession>
<dbReference type="AlphaFoldDB" id="A0A133PK86"/>
<dbReference type="InterPro" id="IPR006944">
    <property type="entry name" value="Phage/GTA_portal"/>
</dbReference>
<sequence length="411" mass="46520">MGIIKNFGRAVKNTFTWKNEQDGWETINISTGENIESLITKANTSEITYYICLKILSESIGKLSIHLKDGEGIKITDSDINYLLKVRPNPFMTPTDFKTLMEFNRNHYGNAYALIETNGNKRVGLHPLDPRKVKVVIDDDHILSHKTKYYYKYTDKGRDYYYQDKEIIHLKGGLSRDGIVGTSIAEELAGTIRGSIEAQKYLNDLYSRGLTANAILEYTGELNKEKKKELVRTITEFVRDKDNGNIVPIPLGMKLTPLDIKLTDAQFFELRKFTGLQIAAAFGIKPNQLNNYDKSSYNSSEMQNLTFLIDTLLVILKKYEEEFDYKLLFEDEINKGVHTEFNVATILRGDLKSQAEALQKYVSGGIYTPNEARAYSGMPKIDGGDVLMVNGTYVPIDDIGKAYEKGGEKSD</sequence>
<dbReference type="PATRIC" id="fig|54005.3.peg.1548"/>
<dbReference type="NCBIfam" id="TIGR01537">
    <property type="entry name" value="portal_HK97"/>
    <property type="match status" value="1"/>
</dbReference>
<reference evidence="1 2" key="1">
    <citation type="submission" date="2016-01" db="EMBL/GenBank/DDBJ databases">
        <authorList>
            <person name="Oliw E.H."/>
        </authorList>
    </citation>
    <scope>NUCLEOTIDE SEQUENCE [LARGE SCALE GENOMIC DNA]</scope>
    <source>
        <strain evidence="1 2">CMW7756A</strain>
    </source>
</reference>
<evidence type="ECO:0000313" key="2">
    <source>
        <dbReference type="Proteomes" id="UP000070174"/>
    </source>
</evidence>
<organism evidence="1">
    <name type="scientific">Peptoniphilus harei</name>
    <dbReference type="NCBI Taxonomy" id="54005"/>
    <lineage>
        <taxon>Bacteria</taxon>
        <taxon>Bacillati</taxon>
        <taxon>Bacillota</taxon>
        <taxon>Tissierellia</taxon>
        <taxon>Tissierellales</taxon>
        <taxon>Peptoniphilaceae</taxon>
        <taxon>Peptoniphilus</taxon>
    </lineage>
</organism>